<dbReference type="GO" id="GO:0043546">
    <property type="term" value="F:molybdopterin cofactor binding"/>
    <property type="evidence" value="ECO:0007669"/>
    <property type="project" value="InterPro"/>
</dbReference>
<evidence type="ECO:0000313" key="7">
    <source>
        <dbReference type="EMBL" id="OPX46623.1"/>
    </source>
</evidence>
<dbReference type="Proteomes" id="UP000191448">
    <property type="component" value="Unassembled WGS sequence"/>
</dbReference>
<dbReference type="OrthoDB" id="9803192at2"/>
<dbReference type="InterPro" id="IPR006963">
    <property type="entry name" value="Mopterin_OxRdtase_4Fe-4S_dom"/>
</dbReference>
<dbReference type="Pfam" id="PF04879">
    <property type="entry name" value="Molybdop_Fe4S4"/>
    <property type="match status" value="1"/>
</dbReference>
<organism evidence="7 8">
    <name type="scientific">Clostridium thermobutyricum DSM 4928</name>
    <dbReference type="NCBI Taxonomy" id="1121339"/>
    <lineage>
        <taxon>Bacteria</taxon>
        <taxon>Bacillati</taxon>
        <taxon>Bacillota</taxon>
        <taxon>Clostridia</taxon>
        <taxon>Eubacteriales</taxon>
        <taxon>Clostridiaceae</taxon>
        <taxon>Clostridium</taxon>
    </lineage>
</organism>
<dbReference type="InterPro" id="IPR050123">
    <property type="entry name" value="Prok_molybdopt-oxidoreductase"/>
</dbReference>
<dbReference type="GO" id="GO:0046872">
    <property type="term" value="F:metal ion binding"/>
    <property type="evidence" value="ECO:0007669"/>
    <property type="project" value="UniProtKB-KW"/>
</dbReference>
<dbReference type="AlphaFoldDB" id="A0A1V4SS54"/>
<evidence type="ECO:0000256" key="4">
    <source>
        <dbReference type="ARBA" id="ARBA00023004"/>
    </source>
</evidence>
<dbReference type="Gene3D" id="3.40.228.10">
    <property type="entry name" value="Dimethylsulfoxide Reductase, domain 2"/>
    <property type="match status" value="1"/>
</dbReference>
<dbReference type="InterPro" id="IPR006657">
    <property type="entry name" value="MoPterin_dinucl-bd_dom"/>
</dbReference>
<feature type="domain" description="4Fe-4S Mo/W bis-MGD-type" evidence="6">
    <location>
        <begin position="1"/>
        <end position="57"/>
    </location>
</feature>
<evidence type="ECO:0000256" key="5">
    <source>
        <dbReference type="ARBA" id="ARBA00023014"/>
    </source>
</evidence>
<accession>A0A1V4SS54</accession>
<keyword evidence="3 7" id="KW-0560">Oxidoreductase</keyword>
<name>A0A1V4SS54_9CLOT</name>
<evidence type="ECO:0000313" key="8">
    <source>
        <dbReference type="Proteomes" id="UP000191448"/>
    </source>
</evidence>
<dbReference type="Gene3D" id="3.40.50.740">
    <property type="match status" value="1"/>
</dbReference>
<evidence type="ECO:0000256" key="2">
    <source>
        <dbReference type="ARBA" id="ARBA00022723"/>
    </source>
</evidence>
<dbReference type="GO" id="GO:0016020">
    <property type="term" value="C:membrane"/>
    <property type="evidence" value="ECO:0007669"/>
    <property type="project" value="TreeGrafter"/>
</dbReference>
<comment type="caution">
    <text evidence="7">The sequence shown here is derived from an EMBL/GenBank/DDBJ whole genome shotgun (WGS) entry which is preliminary data.</text>
</comment>
<reference evidence="7 8" key="1">
    <citation type="submission" date="2016-02" db="EMBL/GenBank/DDBJ databases">
        <title>Genome sequence of Clostridium thermobutyricum DSM 4928.</title>
        <authorList>
            <person name="Poehlein A."/>
            <person name="Daniel R."/>
        </authorList>
    </citation>
    <scope>NUCLEOTIDE SEQUENCE [LARGE SCALE GENOMIC DNA]</scope>
    <source>
        <strain evidence="7 8">DSM 4928</strain>
    </source>
</reference>
<keyword evidence="2" id="KW-0479">Metal-binding</keyword>
<dbReference type="PANTHER" id="PTHR43105">
    <property type="entry name" value="RESPIRATORY NITRATE REDUCTASE"/>
    <property type="match status" value="1"/>
</dbReference>
<dbReference type="SUPFAM" id="SSF53706">
    <property type="entry name" value="Formate dehydrogenase/DMSO reductase, domains 1-3"/>
    <property type="match status" value="1"/>
</dbReference>
<evidence type="ECO:0000259" key="6">
    <source>
        <dbReference type="PROSITE" id="PS51669"/>
    </source>
</evidence>
<dbReference type="InterPro" id="IPR009010">
    <property type="entry name" value="Asp_de-COase-like_dom_sf"/>
</dbReference>
<dbReference type="PROSITE" id="PS51669">
    <property type="entry name" value="4FE4S_MOW_BIS_MGD"/>
    <property type="match status" value="1"/>
</dbReference>
<proteinExistence type="predicted"/>
<dbReference type="GO" id="GO:0051539">
    <property type="term" value="F:4 iron, 4 sulfur cluster binding"/>
    <property type="evidence" value="ECO:0007669"/>
    <property type="project" value="UniProtKB-KW"/>
</dbReference>
<keyword evidence="1" id="KW-0004">4Fe-4S</keyword>
<sequence>MKIIQSTCNYCAIACNLDFYVEDNKIVKIHPTENHPINNGSCCIKGLNLDKQTSKYKTEKSPLLRGKDGEFKSIEWEEAFKLMSEKIKENQNKYGKESFAYLSTGQLTTEKMALLGHIGRNFLGGNGDGNTRLCMASAVVAYKQSFGFDSPPYALKDIELSDTIILIGSNPVLAHPIIWEKIENNKKAKLIVVDPRKSESAKNADLWIDIKPKGDLVLFYTLANVLIEKNWIDKYYIDNFTEDYEKFKDFVKKFSLDKVEEKTGISPERVLELAEIIYKGKKVSFWWTMGVNQSYQAVRTAQAIINLALITGNIGKPGTGANSLTGQCNAMGSRLFSNTTCLYGGGAYNNLEERKRISNILGIEEDMLPSKPTLAYDEIIEKINSGEIKVLWVVATNPRHSWSNNKTFEEAIKKLDLFIVQDLYKDTDSANICDLYLPAVPAIKDEGFFINTERRLTGVQPVLSKKEYEKTDYEIFLGVGQALGMGKLLEKWKTPRDAFELLKKCSEGKPCDITGVEYDDLKNSKGIQWPLRKGEKLTSNERRLFEDNKFYTGNGKAKFIFEDILENPVHETKEFPYILNTGRATVGQWHTQTRTREIPAVSIITPKKAYIYINIEDAKKLNIKSGEEVTVKSINGEKSTFTARLTDDIKPGNFYSSHHYIETNNLTPSLFDNYSREPSYKTVAVRIEK</sequence>
<keyword evidence="4" id="KW-0408">Iron</keyword>
<dbReference type="Gene3D" id="2.20.25.90">
    <property type="entry name" value="ADC-like domains"/>
    <property type="match status" value="1"/>
</dbReference>
<dbReference type="SMART" id="SM00926">
    <property type="entry name" value="Molybdop_Fe4S4"/>
    <property type="match status" value="1"/>
</dbReference>
<dbReference type="SUPFAM" id="SSF50692">
    <property type="entry name" value="ADC-like"/>
    <property type="match status" value="1"/>
</dbReference>
<dbReference type="Pfam" id="PF00384">
    <property type="entry name" value="Molybdopterin"/>
    <property type="match status" value="1"/>
</dbReference>
<dbReference type="RefSeq" id="WP_080023914.1">
    <property type="nucleotide sequence ID" value="NZ_LTAY01000080.1"/>
</dbReference>
<dbReference type="Gene3D" id="2.40.40.20">
    <property type="match status" value="1"/>
</dbReference>
<dbReference type="GO" id="GO:0016491">
    <property type="term" value="F:oxidoreductase activity"/>
    <property type="evidence" value="ECO:0007669"/>
    <property type="project" value="UniProtKB-KW"/>
</dbReference>
<dbReference type="InterPro" id="IPR006656">
    <property type="entry name" value="Mopterin_OxRdtase"/>
</dbReference>
<gene>
    <name evidence="7" type="primary">narB_2</name>
    <name evidence="7" type="ORF">CLTHE_27130</name>
</gene>
<dbReference type="Pfam" id="PF01568">
    <property type="entry name" value="Molydop_binding"/>
    <property type="match status" value="1"/>
</dbReference>
<dbReference type="EMBL" id="LTAY01000080">
    <property type="protein sequence ID" value="OPX46623.1"/>
    <property type="molecule type" value="Genomic_DNA"/>
</dbReference>
<keyword evidence="5" id="KW-0411">Iron-sulfur</keyword>
<dbReference type="EC" id="1.7.99.4" evidence="7"/>
<evidence type="ECO:0000256" key="1">
    <source>
        <dbReference type="ARBA" id="ARBA00022485"/>
    </source>
</evidence>
<dbReference type="PANTHER" id="PTHR43105:SF9">
    <property type="entry name" value="NADPH-FE(3+) OXIDOREDUCTASE SUBUNIT ALPHA"/>
    <property type="match status" value="1"/>
</dbReference>
<protein>
    <submittedName>
        <fullName evidence="7">Nitrate reductase</fullName>
        <ecNumber evidence="7">1.7.99.4</ecNumber>
    </submittedName>
</protein>
<evidence type="ECO:0000256" key="3">
    <source>
        <dbReference type="ARBA" id="ARBA00023002"/>
    </source>
</evidence>